<evidence type="ECO:0000259" key="4">
    <source>
        <dbReference type="Pfam" id="PF00891"/>
    </source>
</evidence>
<dbReference type="PANTHER" id="PTHR43712">
    <property type="entry name" value="PUTATIVE (AFU_ORTHOLOGUE AFUA_4G14580)-RELATED"/>
    <property type="match status" value="1"/>
</dbReference>
<accession>A0A7U2MLQ1</accession>
<keyword evidence="1" id="KW-0489">Methyltransferase</keyword>
<dbReference type="SUPFAM" id="SSF53335">
    <property type="entry name" value="S-adenosyl-L-methionine-dependent methyltransferases"/>
    <property type="match status" value="1"/>
</dbReference>
<dbReference type="InterPro" id="IPR001077">
    <property type="entry name" value="COMT_C"/>
</dbReference>
<reference evidence="6" key="1">
    <citation type="journal article" date="2021" name="G3 (Bethesda)">
        <title>Chromosome assembled and annotated genome sequence of Aspergillus flavus NRRL 3357.</title>
        <authorList>
            <person name="Skerker J.M."/>
            <person name="Pianalto K.M."/>
            <person name="Mondo S.J."/>
            <person name="Yang K."/>
            <person name="Arkin A.P."/>
            <person name="Keller N.P."/>
            <person name="Grigoriev I.V."/>
            <person name="Louise Glass N.L."/>
        </authorList>
    </citation>
    <scope>NUCLEOTIDE SEQUENCE [LARGE SCALE GENOMIC DNA]</scope>
    <source>
        <strain evidence="6">ATCC 200026 / FGSC A1120 / IAM 13836 / NRRL 3357 / JCM 12722 / SRRC 167</strain>
    </source>
</reference>
<keyword evidence="3" id="KW-0949">S-adenosyl-L-methionine</keyword>
<sequence length="445" mass="50182">MLASPLIVQAITKYVYHNILLREKTPYISLPNQVLGKLYTMESLIAKIQQEAASANYVERKKLLDTLRDLQYSIETPEDAMQRVIHMNLHFAAIRTALDLNLFNDILDNAEPSTVNHLAAKHSADPLLLGKYRNSSSVHSAQCAPEILTRKTGRVLRYLASLGVLKEAGRDTFTSTRYTSNLARPEIQAGLYVYFDMCNPTYQEMPRYLAETGYQNPTSFTDGIFQRAHKTDLHTFAFVHGDPVRSAHFNHFMKAQRGSQPKCFDLYPFDEESKGWPSDKPLFVDVGGGAGYQTVSFLERFPNLPGRVVLQDLPEPIEDAKSVVPENVERMAHNFFEPQPVIGAKYYYLRMILHDHTDENSIKILSNLVPALGEDSLILLDEMVLPSQRVDEASTQHDLTMMTFHSSMERSEEQWAKLVGAVGLKIKKVVPYAPGYNLGVVVCGL</sequence>
<protein>
    <submittedName>
        <fullName evidence="5">O-methyltransferase</fullName>
    </submittedName>
</protein>
<evidence type="ECO:0000256" key="1">
    <source>
        <dbReference type="ARBA" id="ARBA00022603"/>
    </source>
</evidence>
<evidence type="ECO:0000313" key="6">
    <source>
        <dbReference type="Proteomes" id="UP000596276"/>
    </source>
</evidence>
<dbReference type="Gene3D" id="1.10.10.10">
    <property type="entry name" value="Winged helix-like DNA-binding domain superfamily/Winged helix DNA-binding domain"/>
    <property type="match status" value="1"/>
</dbReference>
<dbReference type="SUPFAM" id="SSF46785">
    <property type="entry name" value="Winged helix' DNA-binding domain"/>
    <property type="match status" value="1"/>
</dbReference>
<evidence type="ECO:0000313" key="5">
    <source>
        <dbReference type="EMBL" id="QRD86003.1"/>
    </source>
</evidence>
<evidence type="ECO:0000256" key="3">
    <source>
        <dbReference type="ARBA" id="ARBA00022691"/>
    </source>
</evidence>
<evidence type="ECO:0000256" key="2">
    <source>
        <dbReference type="ARBA" id="ARBA00022679"/>
    </source>
</evidence>
<dbReference type="AlphaFoldDB" id="A0A7U2MLQ1"/>
<dbReference type="InterPro" id="IPR036390">
    <property type="entry name" value="WH_DNA-bd_sf"/>
</dbReference>
<feature type="domain" description="O-methyltransferase C-terminal" evidence="4">
    <location>
        <begin position="282"/>
        <end position="423"/>
    </location>
</feature>
<proteinExistence type="predicted"/>
<dbReference type="GO" id="GO:0044550">
    <property type="term" value="P:secondary metabolite biosynthetic process"/>
    <property type="evidence" value="ECO:0007669"/>
    <property type="project" value="UniProtKB-ARBA"/>
</dbReference>
<dbReference type="GO" id="GO:0032259">
    <property type="term" value="P:methylation"/>
    <property type="evidence" value="ECO:0007669"/>
    <property type="project" value="UniProtKB-KW"/>
</dbReference>
<dbReference type="VEuPathDB" id="FungiDB:F9C07_2282013"/>
<dbReference type="PANTHER" id="PTHR43712:SF1">
    <property type="entry name" value="HYPOTHETICAL O-METHYLTRANSFERASE (EUROFUNG)-RELATED"/>
    <property type="match status" value="1"/>
</dbReference>
<keyword evidence="2" id="KW-0808">Transferase</keyword>
<dbReference type="Pfam" id="PF00891">
    <property type="entry name" value="Methyltransf_2"/>
    <property type="match status" value="1"/>
</dbReference>
<dbReference type="InterPro" id="IPR036388">
    <property type="entry name" value="WH-like_DNA-bd_sf"/>
</dbReference>
<organism evidence="5 6">
    <name type="scientific">Aspergillus flavus (strain ATCC 200026 / FGSC A1120 / IAM 13836 / NRRL 3357 / JCM 12722 / SRRC 167)</name>
    <dbReference type="NCBI Taxonomy" id="332952"/>
    <lineage>
        <taxon>Eukaryota</taxon>
        <taxon>Fungi</taxon>
        <taxon>Dikarya</taxon>
        <taxon>Ascomycota</taxon>
        <taxon>Pezizomycotina</taxon>
        <taxon>Eurotiomycetes</taxon>
        <taxon>Eurotiomycetidae</taxon>
        <taxon>Eurotiales</taxon>
        <taxon>Aspergillaceae</taxon>
        <taxon>Aspergillus</taxon>
        <taxon>Aspergillus subgen. Circumdati</taxon>
    </lineage>
</organism>
<dbReference type="EMBL" id="CP044620">
    <property type="protein sequence ID" value="QRD86003.1"/>
    <property type="molecule type" value="Genomic_DNA"/>
</dbReference>
<dbReference type="VEuPathDB" id="FungiDB:AFLA_007230"/>
<name>A0A7U2MLQ1_ASPFN</name>
<dbReference type="Gene3D" id="3.40.50.150">
    <property type="entry name" value="Vaccinia Virus protein VP39"/>
    <property type="match status" value="1"/>
</dbReference>
<gene>
    <name evidence="5" type="ORF">F9C07_2282013</name>
</gene>
<keyword evidence="6" id="KW-1185">Reference proteome</keyword>
<dbReference type="InterPro" id="IPR016461">
    <property type="entry name" value="COMT-like"/>
</dbReference>
<dbReference type="Proteomes" id="UP000596276">
    <property type="component" value="Chromosome 3"/>
</dbReference>
<dbReference type="PROSITE" id="PS51683">
    <property type="entry name" value="SAM_OMT_II"/>
    <property type="match status" value="1"/>
</dbReference>
<dbReference type="GO" id="GO:0008171">
    <property type="term" value="F:O-methyltransferase activity"/>
    <property type="evidence" value="ECO:0007669"/>
    <property type="project" value="InterPro"/>
</dbReference>
<dbReference type="InterPro" id="IPR029063">
    <property type="entry name" value="SAM-dependent_MTases_sf"/>
</dbReference>